<evidence type="ECO:0000256" key="1">
    <source>
        <dbReference type="PROSITE-ProRule" id="PRU00047"/>
    </source>
</evidence>
<dbReference type="Proteomes" id="UP000230750">
    <property type="component" value="Unassembled WGS sequence"/>
</dbReference>
<dbReference type="EMBL" id="MRZV01000341">
    <property type="protein sequence ID" value="PIK52173.1"/>
    <property type="molecule type" value="Genomic_DNA"/>
</dbReference>
<dbReference type="SUPFAM" id="SSF57756">
    <property type="entry name" value="Retrovirus zinc finger-like domains"/>
    <property type="match status" value="1"/>
</dbReference>
<protein>
    <recommendedName>
        <fullName evidence="3">CCHC-type domain-containing protein</fullName>
    </recommendedName>
</protein>
<keyword evidence="1" id="KW-0479">Metal-binding</keyword>
<dbReference type="GO" id="GO:0008270">
    <property type="term" value="F:zinc ion binding"/>
    <property type="evidence" value="ECO:0007669"/>
    <property type="project" value="UniProtKB-KW"/>
</dbReference>
<keyword evidence="1" id="KW-0863">Zinc-finger</keyword>
<gene>
    <name evidence="4" type="ORF">BSL78_10952</name>
</gene>
<evidence type="ECO:0000313" key="5">
    <source>
        <dbReference type="Proteomes" id="UP000230750"/>
    </source>
</evidence>
<dbReference type="Gene3D" id="4.10.60.10">
    <property type="entry name" value="Zinc finger, CCHC-type"/>
    <property type="match status" value="1"/>
</dbReference>
<sequence>MANSLESCLTGKAQRAFYVLTESQKQSYIVVKEAVLAAYKLTPDAYREKFRLASKLSTETFRQYGSRLNLYLRRWLGPTDSLLSMPDFITITDKLVVDQLINSLRDESFRMKLLEQRWSSLEDLTSIADNLIIVRASCRSRQQMESRSAAPSNLSQGTYRPQGEPHTYLPPGSSRPTNFSRVRRPSSDMSDVRCYACNGFGHLSYACPNPPSVNLVRMSSKTQHEELCPVKLRERYPSELCLWCLFRSDLKCRENFCLCRQWGSEIIYSSLTGGSTGNCIFRTTT</sequence>
<organism evidence="4 5">
    <name type="scientific">Stichopus japonicus</name>
    <name type="common">Sea cucumber</name>
    <dbReference type="NCBI Taxonomy" id="307972"/>
    <lineage>
        <taxon>Eukaryota</taxon>
        <taxon>Metazoa</taxon>
        <taxon>Echinodermata</taxon>
        <taxon>Eleutherozoa</taxon>
        <taxon>Echinozoa</taxon>
        <taxon>Holothuroidea</taxon>
        <taxon>Aspidochirotacea</taxon>
        <taxon>Aspidochirotida</taxon>
        <taxon>Stichopodidae</taxon>
        <taxon>Apostichopus</taxon>
    </lineage>
</organism>
<dbReference type="PANTHER" id="PTHR46888:SF1">
    <property type="entry name" value="RIBONUCLEASE H"/>
    <property type="match status" value="1"/>
</dbReference>
<dbReference type="InterPro" id="IPR038269">
    <property type="entry name" value="SCAN_sf"/>
</dbReference>
<dbReference type="Gene3D" id="1.10.4020.10">
    <property type="entry name" value="DNA breaking-rejoining enzymes"/>
    <property type="match status" value="1"/>
</dbReference>
<dbReference type="InterPro" id="IPR036875">
    <property type="entry name" value="Znf_CCHC_sf"/>
</dbReference>
<dbReference type="SUPFAM" id="SSF47353">
    <property type="entry name" value="Retrovirus capsid dimerization domain-like"/>
    <property type="match status" value="1"/>
</dbReference>
<name>A0A2G8KVY4_STIJA</name>
<keyword evidence="1" id="KW-0862">Zinc</keyword>
<feature type="region of interest" description="Disordered" evidence="2">
    <location>
        <begin position="144"/>
        <end position="185"/>
    </location>
</feature>
<dbReference type="GO" id="GO:0003676">
    <property type="term" value="F:nucleic acid binding"/>
    <property type="evidence" value="ECO:0007669"/>
    <property type="project" value="InterPro"/>
</dbReference>
<evidence type="ECO:0000313" key="4">
    <source>
        <dbReference type="EMBL" id="PIK52173.1"/>
    </source>
</evidence>
<comment type="caution">
    <text evidence="4">The sequence shown here is derived from an EMBL/GenBank/DDBJ whole genome shotgun (WGS) entry which is preliminary data.</text>
</comment>
<dbReference type="PROSITE" id="PS50158">
    <property type="entry name" value="ZF_CCHC"/>
    <property type="match status" value="1"/>
</dbReference>
<dbReference type="AlphaFoldDB" id="A0A2G8KVY4"/>
<evidence type="ECO:0000259" key="3">
    <source>
        <dbReference type="PROSITE" id="PS50158"/>
    </source>
</evidence>
<proteinExistence type="predicted"/>
<feature type="domain" description="CCHC-type" evidence="3">
    <location>
        <begin position="193"/>
        <end position="209"/>
    </location>
</feature>
<dbReference type="OrthoDB" id="6506394at2759"/>
<accession>A0A2G8KVY4</accession>
<dbReference type="STRING" id="307972.A0A2G8KVY4"/>
<feature type="compositionally biased region" description="Polar residues" evidence="2">
    <location>
        <begin position="144"/>
        <end position="159"/>
    </location>
</feature>
<keyword evidence="5" id="KW-1185">Reference proteome</keyword>
<reference evidence="4 5" key="1">
    <citation type="journal article" date="2017" name="PLoS Biol.">
        <title>The sea cucumber genome provides insights into morphological evolution and visceral regeneration.</title>
        <authorList>
            <person name="Zhang X."/>
            <person name="Sun L."/>
            <person name="Yuan J."/>
            <person name="Sun Y."/>
            <person name="Gao Y."/>
            <person name="Zhang L."/>
            <person name="Li S."/>
            <person name="Dai H."/>
            <person name="Hamel J.F."/>
            <person name="Liu C."/>
            <person name="Yu Y."/>
            <person name="Liu S."/>
            <person name="Lin W."/>
            <person name="Guo K."/>
            <person name="Jin S."/>
            <person name="Xu P."/>
            <person name="Storey K.B."/>
            <person name="Huan P."/>
            <person name="Zhang T."/>
            <person name="Zhou Y."/>
            <person name="Zhang J."/>
            <person name="Lin C."/>
            <person name="Li X."/>
            <person name="Xing L."/>
            <person name="Huo D."/>
            <person name="Sun M."/>
            <person name="Wang L."/>
            <person name="Mercier A."/>
            <person name="Li F."/>
            <person name="Yang H."/>
            <person name="Xiang J."/>
        </authorList>
    </citation>
    <scope>NUCLEOTIDE SEQUENCE [LARGE SCALE GENOMIC DNA]</scope>
    <source>
        <strain evidence="4">Shaxun</strain>
        <tissue evidence="4">Muscle</tissue>
    </source>
</reference>
<evidence type="ECO:0000256" key="2">
    <source>
        <dbReference type="SAM" id="MobiDB-lite"/>
    </source>
</evidence>
<dbReference type="PANTHER" id="PTHR46888">
    <property type="entry name" value="ZINC KNUCKLE DOMAINCONTAINING PROTEIN-RELATED"/>
    <property type="match status" value="1"/>
</dbReference>
<dbReference type="InterPro" id="IPR001878">
    <property type="entry name" value="Znf_CCHC"/>
</dbReference>